<keyword evidence="4" id="KW-1185">Reference proteome</keyword>
<dbReference type="OrthoDB" id="9773828at2"/>
<evidence type="ECO:0000313" key="3">
    <source>
        <dbReference type="EMBL" id="TCJ14437.1"/>
    </source>
</evidence>
<name>A0A4R1BBU5_9BACT</name>
<evidence type="ECO:0000259" key="2">
    <source>
        <dbReference type="Pfam" id="PF00248"/>
    </source>
</evidence>
<dbReference type="CDD" id="cd19076">
    <property type="entry name" value="AKR_AKR13A_13D"/>
    <property type="match status" value="1"/>
</dbReference>
<dbReference type="InterPro" id="IPR023210">
    <property type="entry name" value="NADP_OxRdtase_dom"/>
</dbReference>
<dbReference type="SUPFAM" id="SSF51430">
    <property type="entry name" value="NAD(P)-linked oxidoreductase"/>
    <property type="match status" value="1"/>
</dbReference>
<reference evidence="3 4" key="1">
    <citation type="submission" date="2019-03" db="EMBL/GenBank/DDBJ databases">
        <authorList>
            <person name="Kim M.K.M."/>
        </authorList>
    </citation>
    <scope>NUCLEOTIDE SEQUENCE [LARGE SCALE GENOMIC DNA]</scope>
    <source>
        <strain evidence="3 4">17J68-12</strain>
    </source>
</reference>
<organism evidence="3 4">
    <name type="scientific">Flaviaesturariibacter flavus</name>
    <dbReference type="NCBI Taxonomy" id="2502780"/>
    <lineage>
        <taxon>Bacteria</taxon>
        <taxon>Pseudomonadati</taxon>
        <taxon>Bacteroidota</taxon>
        <taxon>Chitinophagia</taxon>
        <taxon>Chitinophagales</taxon>
        <taxon>Chitinophagaceae</taxon>
        <taxon>Flaviaestuariibacter</taxon>
    </lineage>
</organism>
<dbReference type="PANTHER" id="PTHR43625">
    <property type="entry name" value="AFLATOXIN B1 ALDEHYDE REDUCTASE"/>
    <property type="match status" value="1"/>
</dbReference>
<dbReference type="GO" id="GO:0016491">
    <property type="term" value="F:oxidoreductase activity"/>
    <property type="evidence" value="ECO:0007669"/>
    <property type="project" value="UniProtKB-KW"/>
</dbReference>
<dbReference type="AlphaFoldDB" id="A0A4R1BBU5"/>
<dbReference type="InterPro" id="IPR036812">
    <property type="entry name" value="NAD(P)_OxRdtase_dom_sf"/>
</dbReference>
<accession>A0A4R1BBU5</accession>
<dbReference type="GO" id="GO:0005737">
    <property type="term" value="C:cytoplasm"/>
    <property type="evidence" value="ECO:0007669"/>
    <property type="project" value="TreeGrafter"/>
</dbReference>
<dbReference type="PANTHER" id="PTHR43625:SF40">
    <property type="entry name" value="ALDO-KETO REDUCTASE YAKC [NADP(+)]"/>
    <property type="match status" value="1"/>
</dbReference>
<dbReference type="InterPro" id="IPR050791">
    <property type="entry name" value="Aldo-Keto_reductase"/>
</dbReference>
<feature type="domain" description="NADP-dependent oxidoreductase" evidence="2">
    <location>
        <begin position="15"/>
        <end position="308"/>
    </location>
</feature>
<dbReference type="RefSeq" id="WP_131449428.1">
    <property type="nucleotide sequence ID" value="NZ_SJZI01000042.1"/>
</dbReference>
<protein>
    <submittedName>
        <fullName evidence="3">Aldo/keto reductase</fullName>
    </submittedName>
</protein>
<dbReference type="Pfam" id="PF00248">
    <property type="entry name" value="Aldo_ket_red"/>
    <property type="match status" value="1"/>
</dbReference>
<proteinExistence type="predicted"/>
<gene>
    <name evidence="3" type="ORF">EPD60_10630</name>
</gene>
<evidence type="ECO:0000256" key="1">
    <source>
        <dbReference type="ARBA" id="ARBA00023002"/>
    </source>
</evidence>
<dbReference type="EMBL" id="SJZI01000042">
    <property type="protein sequence ID" value="TCJ14437.1"/>
    <property type="molecule type" value="Genomic_DNA"/>
</dbReference>
<dbReference type="Proteomes" id="UP000295334">
    <property type="component" value="Unassembled WGS sequence"/>
</dbReference>
<sequence length="329" mass="36706">MRTRQLGNSTLHASRLGLGCMGMSEFYGSTNDEESVLVIHKAYERGITFFDTADAYGPHTNEELVGRAVKPFRQNIVLATKFGLVRDPADPQKRGINGRPEYVRASVEGSLKRLGVEVIDLYYLHRLDPNTPIEDTVGEMTKLRDEGKIRALGLSEVSADTLRRAHAVHPITALQSEYSLWTRDPEDGPLEACRELGISLVAYSPLGRGFLTGQFKSFDDFAPDDYRRHSPRFQGENFNKNIELVRKIESLALEKGCTAAQLALAWVLAQGDDIFPIPGTKHLPYLEENVGAMDVTLSTEELEVLERIAPRGVAAGERYPEEMMKRIGK</sequence>
<comment type="caution">
    <text evidence="3">The sequence shown here is derived from an EMBL/GenBank/DDBJ whole genome shotgun (WGS) entry which is preliminary data.</text>
</comment>
<evidence type="ECO:0000313" key="4">
    <source>
        <dbReference type="Proteomes" id="UP000295334"/>
    </source>
</evidence>
<keyword evidence="1" id="KW-0560">Oxidoreductase</keyword>
<dbReference type="Gene3D" id="3.20.20.100">
    <property type="entry name" value="NADP-dependent oxidoreductase domain"/>
    <property type="match status" value="1"/>
</dbReference>